<dbReference type="Gene3D" id="3.30.420.40">
    <property type="match status" value="2"/>
</dbReference>
<evidence type="ECO:0000256" key="7">
    <source>
        <dbReference type="RuleBase" id="RU003322"/>
    </source>
</evidence>
<evidence type="ECO:0000256" key="8">
    <source>
        <dbReference type="SAM" id="MobiDB-lite"/>
    </source>
</evidence>
<dbReference type="InterPro" id="IPR029047">
    <property type="entry name" value="HSP70_peptide-bd_sf"/>
</dbReference>
<evidence type="ECO:0000256" key="2">
    <source>
        <dbReference type="ARBA" id="ARBA00022553"/>
    </source>
</evidence>
<comment type="caution">
    <text evidence="10">The sequence shown here is derived from an EMBL/GenBank/DDBJ whole genome shotgun (WGS) entry which is preliminary data.</text>
</comment>
<dbReference type="AlphaFoldDB" id="A0A132MMS9"/>
<dbReference type="Gene3D" id="3.90.640.10">
    <property type="entry name" value="Actin, Chain A, domain 4"/>
    <property type="match status" value="1"/>
</dbReference>
<evidence type="ECO:0000313" key="10">
    <source>
        <dbReference type="EMBL" id="KWW99029.1"/>
    </source>
</evidence>
<evidence type="ECO:0000256" key="4">
    <source>
        <dbReference type="ARBA" id="ARBA00022840"/>
    </source>
</evidence>
<dbReference type="Gene3D" id="3.40.50.11980">
    <property type="match status" value="1"/>
</dbReference>
<proteinExistence type="inferred from homology"/>
<dbReference type="PRINTS" id="PR00301">
    <property type="entry name" value="HEATSHOCK70"/>
</dbReference>
<name>A0A132MMS9_9ACTN</name>
<comment type="similarity">
    <text evidence="1 7">Belongs to the heat shock protein 70 family.</text>
</comment>
<dbReference type="EMBL" id="LAXD01000001">
    <property type="protein sequence ID" value="KWW99029.1"/>
    <property type="molecule type" value="Genomic_DNA"/>
</dbReference>
<dbReference type="InterPro" id="IPR018181">
    <property type="entry name" value="Heat_shock_70_CS"/>
</dbReference>
<dbReference type="OrthoDB" id="9766019at2"/>
<keyword evidence="11" id="KW-1185">Reference proteome</keyword>
<protein>
    <submittedName>
        <fullName evidence="10">Heat shock protein 70</fullName>
    </submittedName>
</protein>
<dbReference type="FunFam" id="3.30.420.40:FF:000028">
    <property type="entry name" value="heat shock 70 kDa protein-like"/>
    <property type="match status" value="1"/>
</dbReference>
<evidence type="ECO:0000259" key="9">
    <source>
        <dbReference type="Pfam" id="PF11977"/>
    </source>
</evidence>
<dbReference type="InterPro" id="IPR021869">
    <property type="entry name" value="RNase_Zc3h12_NYN"/>
</dbReference>
<evidence type="ECO:0000256" key="3">
    <source>
        <dbReference type="ARBA" id="ARBA00022741"/>
    </source>
</evidence>
<dbReference type="InterPro" id="IPR013126">
    <property type="entry name" value="Hsp_70_fam"/>
</dbReference>
<dbReference type="Pfam" id="PF11977">
    <property type="entry name" value="RNase_Zc3h12a"/>
    <property type="match status" value="1"/>
</dbReference>
<dbReference type="PROSITE" id="PS01036">
    <property type="entry name" value="HSP70_3"/>
    <property type="match status" value="1"/>
</dbReference>
<feature type="domain" description="RNase NYN" evidence="9">
    <location>
        <begin position="545"/>
        <end position="672"/>
    </location>
</feature>
<keyword evidence="2" id="KW-0597">Phosphoprotein</keyword>
<dbReference type="PANTHER" id="PTHR19375">
    <property type="entry name" value="HEAT SHOCK PROTEIN 70KDA"/>
    <property type="match status" value="1"/>
</dbReference>
<dbReference type="STRING" id="1469144.LI90_661"/>
<evidence type="ECO:0000256" key="1">
    <source>
        <dbReference type="ARBA" id="ARBA00007381"/>
    </source>
</evidence>
<dbReference type="Proteomes" id="UP000070188">
    <property type="component" value="Unassembled WGS sequence"/>
</dbReference>
<keyword evidence="4 7" id="KW-0067">ATP-binding</keyword>
<dbReference type="SUPFAM" id="SSF53067">
    <property type="entry name" value="Actin-like ATPase domain"/>
    <property type="match status" value="2"/>
</dbReference>
<feature type="compositionally biased region" description="Basic and acidic residues" evidence="8">
    <location>
        <begin position="523"/>
        <end position="541"/>
    </location>
</feature>
<accession>A0A132MMS9</accession>
<dbReference type="SUPFAM" id="SSF100920">
    <property type="entry name" value="Heat shock protein 70kD (HSP70), peptide-binding domain"/>
    <property type="match status" value="1"/>
</dbReference>
<gene>
    <name evidence="10" type="ORF">LI90_661</name>
</gene>
<dbReference type="GO" id="GO:0140662">
    <property type="term" value="F:ATP-dependent protein folding chaperone"/>
    <property type="evidence" value="ECO:0007669"/>
    <property type="project" value="InterPro"/>
</dbReference>
<dbReference type="GO" id="GO:0005524">
    <property type="term" value="F:ATP binding"/>
    <property type="evidence" value="ECO:0007669"/>
    <property type="project" value="UniProtKB-KW"/>
</dbReference>
<keyword evidence="6" id="KW-0143">Chaperone</keyword>
<sequence length="694" mass="76533">MSFGIDFGTSNSVVARWNGSEAEVVPVDRHGIPAEWRRPGFESLFPSVVGIRPGQERPSFGWMAKCESDYPVEAVKRMLLGDERIRLGTWDYRGTTVAAALFRQMREGAQRNLVDLSEAVITVPANATGAARYRTRAAARLAGISVKALINEPTAAAIAYAYDVPGEGRFLVFDWGGGTIDVTVLDYHDGLFEELASRGIPRLGGLEFDERLARLVARKLRSVPDPDTMSRKEKLWFRRAVELTKIALSDEERVQFFTPDGSDFTEVERIEFEEAVADLIERALEPVEECLESIGYGPDDIDAVLMIGGTSQIPKVRTEVARLLGQEPVSPLVCEPMAAVARGAAIAAAIMDGQIEDRDIAVVTHYDLGTGYWVGEGKRRFLSIIDRNSTLPAEGSRTAQPAVDGAASLKVEVWEGDATRPMDDARNFLLTRLELPIPVPGPATANRFRLTYRYDVSGILRIKAVLERTGQVIFDREINCFGEDGTPVEQDAEAELNRLLEQGGSLGQLDRERIPPQSPPSEEVQRQPGGDERQAEGDDAKPGPLVVDGSNLASAYRAVREGRKASYRQLKAAVDQLRREFPGREIFVVVDANFRYQVEDDERAAVERALQENEIIQVPAGTKGKADALVVEIAFRRSGIVVSNDSFRELQAEHPWLREEGRVLGGTLVSDEWIFKFRRPPAARPGPTDVAPAP</sequence>
<organism evidence="10 11">
    <name type="scientific">Carbonactinospora thermoautotrophica</name>
    <dbReference type="NCBI Taxonomy" id="1469144"/>
    <lineage>
        <taxon>Bacteria</taxon>
        <taxon>Bacillati</taxon>
        <taxon>Actinomycetota</taxon>
        <taxon>Actinomycetes</taxon>
        <taxon>Kitasatosporales</taxon>
        <taxon>Carbonactinosporaceae</taxon>
        <taxon>Carbonactinospora</taxon>
    </lineage>
</organism>
<dbReference type="InterPro" id="IPR043129">
    <property type="entry name" value="ATPase_NBD"/>
</dbReference>
<dbReference type="PATRIC" id="fig|1469144.10.peg.763"/>
<feature type="region of interest" description="Disordered" evidence="8">
    <location>
        <begin position="505"/>
        <end position="547"/>
    </location>
</feature>
<dbReference type="Pfam" id="PF00012">
    <property type="entry name" value="HSP70"/>
    <property type="match status" value="1"/>
</dbReference>
<reference evidence="11" key="1">
    <citation type="submission" date="2015-04" db="EMBL/GenBank/DDBJ databases">
        <title>Physiological reanalysis, assessment of diazotrophy, and genome sequences of multiple isolates of Streptomyces thermoautotrophicus.</title>
        <authorList>
            <person name="MacKellar D.C."/>
            <person name="Lieber L."/>
            <person name="Norman J."/>
            <person name="Bolger A."/>
            <person name="Tobin C."/>
            <person name="Murray J.W."/>
            <person name="Chang R."/>
            <person name="Ford T."/>
            <person name="Nguyen P.Q."/>
            <person name="Woodward J."/>
            <person name="Permingeat H."/>
            <person name="Joshi N.S."/>
            <person name="Silver P.A."/>
            <person name="Usadel B."/>
            <person name="Rutherford A.W."/>
            <person name="Friesen M."/>
            <person name="Prell J."/>
        </authorList>
    </citation>
    <scope>NUCLEOTIDE SEQUENCE [LARGE SCALE GENOMIC DNA]</scope>
    <source>
        <strain evidence="11">H1</strain>
    </source>
</reference>
<keyword evidence="5 10" id="KW-0346">Stress response</keyword>
<evidence type="ECO:0000313" key="11">
    <source>
        <dbReference type="Proteomes" id="UP000070188"/>
    </source>
</evidence>
<evidence type="ECO:0000256" key="5">
    <source>
        <dbReference type="ARBA" id="ARBA00023016"/>
    </source>
</evidence>
<evidence type="ECO:0000256" key="6">
    <source>
        <dbReference type="ARBA" id="ARBA00023186"/>
    </source>
</evidence>
<keyword evidence="3 7" id="KW-0547">Nucleotide-binding</keyword>
<dbReference type="Gene3D" id="2.60.34.10">
    <property type="entry name" value="Substrate Binding Domain Of DNAk, Chain A, domain 1"/>
    <property type="match status" value="1"/>
</dbReference>
<dbReference type="RefSeq" id="WP_066884055.1">
    <property type="nucleotide sequence ID" value="NZ_LAXD01000001.1"/>
</dbReference>